<name>A0A399M2S5_9PSED</name>
<keyword evidence="1" id="KW-0472">Membrane</keyword>
<accession>A0A399M2S5</accession>
<evidence type="ECO:0000256" key="1">
    <source>
        <dbReference type="SAM" id="Phobius"/>
    </source>
</evidence>
<organism evidence="2 3">
    <name type="scientific">Pseudomonas monteilii</name>
    <dbReference type="NCBI Taxonomy" id="76759"/>
    <lineage>
        <taxon>Bacteria</taxon>
        <taxon>Pseudomonadati</taxon>
        <taxon>Pseudomonadota</taxon>
        <taxon>Gammaproteobacteria</taxon>
        <taxon>Pseudomonadales</taxon>
        <taxon>Pseudomonadaceae</taxon>
        <taxon>Pseudomonas</taxon>
    </lineage>
</organism>
<feature type="transmembrane region" description="Helical" evidence="1">
    <location>
        <begin position="12"/>
        <end position="35"/>
    </location>
</feature>
<feature type="transmembrane region" description="Helical" evidence="1">
    <location>
        <begin position="66"/>
        <end position="85"/>
    </location>
</feature>
<protein>
    <submittedName>
        <fullName evidence="2">Uncharacterized protein</fullName>
    </submittedName>
</protein>
<dbReference type="Proteomes" id="UP000265875">
    <property type="component" value="Unassembled WGS sequence"/>
</dbReference>
<comment type="caution">
    <text evidence="2">The sequence shown here is derived from an EMBL/GenBank/DDBJ whole genome shotgun (WGS) entry which is preliminary data.</text>
</comment>
<sequence length="133" mass="14931">MIDINDWPTSAKIILVLGPFVIGLPGPAILAFLVLRKDYDVACSAIQSNPYLESMKQAWGGRPFKWRWMLMCMVAGLVTFPGLALHRGKLDPNELKRFPPKLKFKLALAAWLTVLGCIWMIVAYTLVELSEGR</sequence>
<dbReference type="EMBL" id="QWLL01000045">
    <property type="protein sequence ID" value="RII76042.1"/>
    <property type="molecule type" value="Genomic_DNA"/>
</dbReference>
<reference evidence="2 3" key="1">
    <citation type="submission" date="2018-08" db="EMBL/GenBank/DDBJ databases">
        <title>Draft genome sequence of the cyanotroph, Pseudomonas monteilii BCN3.</title>
        <authorList>
            <person name="Jones L.B."/>
            <person name="Kunz D.A."/>
        </authorList>
    </citation>
    <scope>NUCLEOTIDE SEQUENCE [LARGE SCALE GENOMIC DNA]</scope>
    <source>
        <strain evidence="2 3">BCN3</strain>
    </source>
</reference>
<proteinExistence type="predicted"/>
<evidence type="ECO:0000313" key="2">
    <source>
        <dbReference type="EMBL" id="RII76042.1"/>
    </source>
</evidence>
<keyword evidence="1" id="KW-0812">Transmembrane</keyword>
<feature type="transmembrane region" description="Helical" evidence="1">
    <location>
        <begin position="106"/>
        <end position="127"/>
    </location>
</feature>
<dbReference type="AlphaFoldDB" id="A0A399M2S5"/>
<gene>
    <name evidence="2" type="ORF">D0894_18235</name>
</gene>
<evidence type="ECO:0000313" key="3">
    <source>
        <dbReference type="Proteomes" id="UP000265875"/>
    </source>
</evidence>
<keyword evidence="1" id="KW-1133">Transmembrane helix</keyword>